<keyword evidence="4" id="KW-1185">Reference proteome</keyword>
<evidence type="ECO:0000256" key="2">
    <source>
        <dbReference type="SAM" id="Phobius"/>
    </source>
</evidence>
<feature type="compositionally biased region" description="Basic residues" evidence="1">
    <location>
        <begin position="80"/>
        <end position="95"/>
    </location>
</feature>
<feature type="compositionally biased region" description="Basic and acidic residues" evidence="1">
    <location>
        <begin position="45"/>
        <end position="55"/>
    </location>
</feature>
<evidence type="ECO:0000313" key="4">
    <source>
        <dbReference type="Proteomes" id="UP000075883"/>
    </source>
</evidence>
<dbReference type="EMBL" id="AXCM01006926">
    <property type="status" value="NOT_ANNOTATED_CDS"/>
    <property type="molecule type" value="Genomic_DNA"/>
</dbReference>
<feature type="transmembrane region" description="Helical" evidence="2">
    <location>
        <begin position="12"/>
        <end position="31"/>
    </location>
</feature>
<organism evidence="3 4">
    <name type="scientific">Anopheles culicifacies</name>
    <dbReference type="NCBI Taxonomy" id="139723"/>
    <lineage>
        <taxon>Eukaryota</taxon>
        <taxon>Metazoa</taxon>
        <taxon>Ecdysozoa</taxon>
        <taxon>Arthropoda</taxon>
        <taxon>Hexapoda</taxon>
        <taxon>Insecta</taxon>
        <taxon>Pterygota</taxon>
        <taxon>Neoptera</taxon>
        <taxon>Endopterygota</taxon>
        <taxon>Diptera</taxon>
        <taxon>Nematocera</taxon>
        <taxon>Culicoidea</taxon>
        <taxon>Culicidae</taxon>
        <taxon>Anophelinae</taxon>
        <taxon>Anopheles</taxon>
        <taxon>culicifacies species complex</taxon>
    </lineage>
</organism>
<keyword evidence="2" id="KW-0472">Membrane</keyword>
<feature type="region of interest" description="Disordered" evidence="1">
    <location>
        <begin position="80"/>
        <end position="99"/>
    </location>
</feature>
<dbReference type="AlphaFoldDB" id="A0A182MA82"/>
<protein>
    <submittedName>
        <fullName evidence="3">Uncharacterized protein</fullName>
    </submittedName>
</protein>
<evidence type="ECO:0000313" key="3">
    <source>
        <dbReference type="EnsemblMetazoa" id="ACUA013302-PA"/>
    </source>
</evidence>
<reference evidence="4" key="1">
    <citation type="submission" date="2013-09" db="EMBL/GenBank/DDBJ databases">
        <title>The Genome Sequence of Anopheles culicifacies species A.</title>
        <authorList>
            <consortium name="The Broad Institute Genomics Platform"/>
            <person name="Neafsey D.E."/>
            <person name="Besansky N."/>
            <person name="Howell P."/>
            <person name="Walton C."/>
            <person name="Young S.K."/>
            <person name="Zeng Q."/>
            <person name="Gargeya S."/>
            <person name="Fitzgerald M."/>
            <person name="Haas B."/>
            <person name="Abouelleil A."/>
            <person name="Allen A.W."/>
            <person name="Alvarado L."/>
            <person name="Arachchi H.M."/>
            <person name="Berlin A.M."/>
            <person name="Chapman S.B."/>
            <person name="Gainer-Dewar J."/>
            <person name="Goldberg J."/>
            <person name="Griggs A."/>
            <person name="Gujja S."/>
            <person name="Hansen M."/>
            <person name="Howarth C."/>
            <person name="Imamovic A."/>
            <person name="Ireland A."/>
            <person name="Larimer J."/>
            <person name="McCowan C."/>
            <person name="Murphy C."/>
            <person name="Pearson M."/>
            <person name="Poon T.W."/>
            <person name="Priest M."/>
            <person name="Roberts A."/>
            <person name="Saif S."/>
            <person name="Shea T."/>
            <person name="Sisk P."/>
            <person name="Sykes S."/>
            <person name="Wortman J."/>
            <person name="Nusbaum C."/>
            <person name="Birren B."/>
        </authorList>
    </citation>
    <scope>NUCLEOTIDE SEQUENCE [LARGE SCALE GENOMIC DNA]</scope>
    <source>
        <strain evidence="4">A-37</strain>
    </source>
</reference>
<sequence length="126" mass="14750">MWSWRPNCVVWWSALVTLLVTILCVSGVIGYRQDHDDMSVEEMLRRESRDVDQTEHMGPMGWSGVKIGDETLPVVIRKRPRRTKQTWRQHRPRHSGRQDITVRVDEVPNLSTKRKLSKIVSLSGFR</sequence>
<keyword evidence="2" id="KW-0812">Transmembrane</keyword>
<accession>A0A182MA82</accession>
<feature type="region of interest" description="Disordered" evidence="1">
    <location>
        <begin position="45"/>
        <end position="65"/>
    </location>
</feature>
<keyword evidence="2" id="KW-1133">Transmembrane helix</keyword>
<proteinExistence type="predicted"/>
<name>A0A182MA82_9DIPT</name>
<dbReference type="VEuPathDB" id="VectorBase:ACUA013302"/>
<dbReference type="Proteomes" id="UP000075883">
    <property type="component" value="Unassembled WGS sequence"/>
</dbReference>
<reference evidence="3" key="2">
    <citation type="submission" date="2020-05" db="UniProtKB">
        <authorList>
            <consortium name="EnsemblMetazoa"/>
        </authorList>
    </citation>
    <scope>IDENTIFICATION</scope>
    <source>
        <strain evidence="3">A-37</strain>
    </source>
</reference>
<evidence type="ECO:0000256" key="1">
    <source>
        <dbReference type="SAM" id="MobiDB-lite"/>
    </source>
</evidence>
<dbReference type="EnsemblMetazoa" id="ACUA013302-RA">
    <property type="protein sequence ID" value="ACUA013302-PA"/>
    <property type="gene ID" value="ACUA013302"/>
</dbReference>